<evidence type="ECO:0000313" key="1">
    <source>
        <dbReference type="EMBL" id="KAK7282824.1"/>
    </source>
</evidence>
<sequence>MQIKRKERERREICQGEEGEAIWWRRNNGNSARGNEELSKYAVLHIISQTNTLRSTLKKQKNELPDSCFRN</sequence>
<protein>
    <submittedName>
        <fullName evidence="1">Uncharacterized protein</fullName>
    </submittedName>
</protein>
<keyword evidence="2" id="KW-1185">Reference proteome</keyword>
<name>A0AAN9IMN1_CROPI</name>
<comment type="caution">
    <text evidence="1">The sequence shown here is derived from an EMBL/GenBank/DDBJ whole genome shotgun (WGS) entry which is preliminary data.</text>
</comment>
<organism evidence="1 2">
    <name type="scientific">Crotalaria pallida</name>
    <name type="common">Smooth rattlebox</name>
    <name type="synonym">Crotalaria striata</name>
    <dbReference type="NCBI Taxonomy" id="3830"/>
    <lineage>
        <taxon>Eukaryota</taxon>
        <taxon>Viridiplantae</taxon>
        <taxon>Streptophyta</taxon>
        <taxon>Embryophyta</taxon>
        <taxon>Tracheophyta</taxon>
        <taxon>Spermatophyta</taxon>
        <taxon>Magnoliopsida</taxon>
        <taxon>eudicotyledons</taxon>
        <taxon>Gunneridae</taxon>
        <taxon>Pentapetalae</taxon>
        <taxon>rosids</taxon>
        <taxon>fabids</taxon>
        <taxon>Fabales</taxon>
        <taxon>Fabaceae</taxon>
        <taxon>Papilionoideae</taxon>
        <taxon>50 kb inversion clade</taxon>
        <taxon>genistoids sensu lato</taxon>
        <taxon>core genistoids</taxon>
        <taxon>Crotalarieae</taxon>
        <taxon>Crotalaria</taxon>
    </lineage>
</organism>
<accession>A0AAN9IMN1</accession>
<dbReference type="AlphaFoldDB" id="A0AAN9IMN1"/>
<evidence type="ECO:0000313" key="2">
    <source>
        <dbReference type="Proteomes" id="UP001372338"/>
    </source>
</evidence>
<reference evidence="1 2" key="1">
    <citation type="submission" date="2024-01" db="EMBL/GenBank/DDBJ databases">
        <title>The genomes of 5 underutilized Papilionoideae crops provide insights into root nodulation and disease resistanc.</title>
        <authorList>
            <person name="Yuan L."/>
        </authorList>
    </citation>
    <scope>NUCLEOTIDE SEQUENCE [LARGE SCALE GENOMIC DNA]</scope>
    <source>
        <strain evidence="1">ZHUSHIDOU_FW_LH</strain>
        <tissue evidence="1">Leaf</tissue>
    </source>
</reference>
<dbReference type="Proteomes" id="UP001372338">
    <property type="component" value="Unassembled WGS sequence"/>
</dbReference>
<gene>
    <name evidence="1" type="ORF">RIF29_11903</name>
</gene>
<proteinExistence type="predicted"/>
<dbReference type="EMBL" id="JAYWIO010000002">
    <property type="protein sequence ID" value="KAK7282824.1"/>
    <property type="molecule type" value="Genomic_DNA"/>
</dbReference>